<protein>
    <submittedName>
        <fullName evidence="1">Uncharacterized protein</fullName>
    </submittedName>
</protein>
<organism evidence="1">
    <name type="scientific">marine sediment metagenome</name>
    <dbReference type="NCBI Taxonomy" id="412755"/>
    <lineage>
        <taxon>unclassified sequences</taxon>
        <taxon>metagenomes</taxon>
        <taxon>ecological metagenomes</taxon>
    </lineage>
</organism>
<comment type="caution">
    <text evidence="1">The sequence shown here is derived from an EMBL/GenBank/DDBJ whole genome shotgun (WGS) entry which is preliminary data.</text>
</comment>
<sequence>MTDKGEKMSSILDDAREKIAKELYYIDHLPEIHVWEKSQMQELYLIRADHILAISGTTDIECPECNGKRFSDHRENGPSTPCDRCFGTGKGGEHKWKVSVTLKNGELSPNSRLDFGYYTKEDIDKAGYVQEVKE</sequence>
<dbReference type="EMBL" id="LAZR01009327">
    <property type="protein sequence ID" value="KKM73272.1"/>
    <property type="molecule type" value="Genomic_DNA"/>
</dbReference>
<proteinExistence type="predicted"/>
<name>A0A0F9MVP5_9ZZZZ</name>
<gene>
    <name evidence="1" type="ORF">LCGC14_1412220</name>
</gene>
<dbReference type="AlphaFoldDB" id="A0A0F9MVP5"/>
<accession>A0A0F9MVP5</accession>
<reference evidence="1" key="1">
    <citation type="journal article" date="2015" name="Nature">
        <title>Complex archaea that bridge the gap between prokaryotes and eukaryotes.</title>
        <authorList>
            <person name="Spang A."/>
            <person name="Saw J.H."/>
            <person name="Jorgensen S.L."/>
            <person name="Zaremba-Niedzwiedzka K."/>
            <person name="Martijn J."/>
            <person name="Lind A.E."/>
            <person name="van Eijk R."/>
            <person name="Schleper C."/>
            <person name="Guy L."/>
            <person name="Ettema T.J."/>
        </authorList>
    </citation>
    <scope>NUCLEOTIDE SEQUENCE</scope>
</reference>
<evidence type="ECO:0000313" key="1">
    <source>
        <dbReference type="EMBL" id="KKM73272.1"/>
    </source>
</evidence>